<evidence type="ECO:0000256" key="8">
    <source>
        <dbReference type="PIRSR" id="PIRSR601088-1"/>
    </source>
</evidence>
<dbReference type="eggNOG" id="COG1486">
    <property type="taxonomic scope" value="Bacteria"/>
</dbReference>
<evidence type="ECO:0000256" key="4">
    <source>
        <dbReference type="ARBA" id="ARBA00022801"/>
    </source>
</evidence>
<evidence type="ECO:0000313" key="14">
    <source>
        <dbReference type="EMBL" id="BAD41435.1"/>
    </source>
</evidence>
<evidence type="ECO:0000256" key="10">
    <source>
        <dbReference type="PIRSR" id="PIRSR601088-3"/>
    </source>
</evidence>
<dbReference type="PRINTS" id="PR00732">
    <property type="entry name" value="GLHYDRLASE4"/>
</dbReference>
<evidence type="ECO:0000259" key="13">
    <source>
        <dbReference type="Pfam" id="PF11975"/>
    </source>
</evidence>
<keyword evidence="7 12" id="KW-0326">Glycosidase</keyword>
<dbReference type="CDD" id="cd05296">
    <property type="entry name" value="GH4_P_beta_glucosidase"/>
    <property type="match status" value="1"/>
</dbReference>
<organism evidence="14 15">
    <name type="scientific">Symbiobacterium thermophilum (strain DSM 24528 / JCM 14929 / IAM 14863 / T)</name>
    <dbReference type="NCBI Taxonomy" id="292459"/>
    <lineage>
        <taxon>Bacteria</taxon>
        <taxon>Bacillati</taxon>
        <taxon>Bacillota</taxon>
        <taxon>Clostridia</taxon>
        <taxon>Eubacteriales</taxon>
        <taxon>Symbiobacteriaceae</taxon>
        <taxon>Symbiobacterium</taxon>
    </lineage>
</organism>
<dbReference type="Gene3D" id="3.40.50.720">
    <property type="entry name" value="NAD(P)-binding Rossmann-like Domain"/>
    <property type="match status" value="1"/>
</dbReference>
<evidence type="ECO:0000256" key="5">
    <source>
        <dbReference type="ARBA" id="ARBA00023027"/>
    </source>
</evidence>
<dbReference type="HOGENOM" id="CLU_045951_0_1_9"/>
<keyword evidence="6 10" id="KW-0464">Manganese</keyword>
<dbReference type="Pfam" id="PF11975">
    <property type="entry name" value="Glyco_hydro_4C"/>
    <property type="match status" value="1"/>
</dbReference>
<evidence type="ECO:0000256" key="3">
    <source>
        <dbReference type="ARBA" id="ARBA00022723"/>
    </source>
</evidence>
<evidence type="ECO:0000256" key="12">
    <source>
        <dbReference type="RuleBase" id="RU361152"/>
    </source>
</evidence>
<evidence type="ECO:0000256" key="7">
    <source>
        <dbReference type="ARBA" id="ARBA00023295"/>
    </source>
</evidence>
<feature type="binding site" evidence="9">
    <location>
        <position position="113"/>
    </location>
    <ligand>
        <name>substrate</name>
    </ligand>
</feature>
<dbReference type="GO" id="GO:0046872">
    <property type="term" value="F:metal ion binding"/>
    <property type="evidence" value="ECO:0007669"/>
    <property type="project" value="UniProtKB-KW"/>
</dbReference>
<keyword evidence="4 12" id="KW-0378">Hydrolase</keyword>
<dbReference type="PANTHER" id="PTHR32092:SF5">
    <property type="entry name" value="6-PHOSPHO-BETA-GLUCOSIDASE"/>
    <property type="match status" value="1"/>
</dbReference>
<evidence type="ECO:0000256" key="9">
    <source>
        <dbReference type="PIRSR" id="PIRSR601088-2"/>
    </source>
</evidence>
<keyword evidence="15" id="KW-1185">Reference proteome</keyword>
<keyword evidence="10" id="KW-0408">Iron</keyword>
<dbReference type="STRING" id="292459.STH2450"/>
<dbReference type="Gene3D" id="3.90.110.10">
    <property type="entry name" value="Lactate dehydrogenase/glycoside hydrolase, family 4, C-terminal"/>
    <property type="match status" value="1"/>
</dbReference>
<feature type="domain" description="Glycosyl hydrolase family 4 C-terminal" evidence="13">
    <location>
        <begin position="214"/>
        <end position="425"/>
    </location>
</feature>
<gene>
    <name evidence="14" type="ordered locus">STH2450</name>
</gene>
<accession>Q67LL1</accession>
<dbReference type="SUPFAM" id="SSF56327">
    <property type="entry name" value="LDH C-terminal domain-like"/>
    <property type="match status" value="1"/>
</dbReference>
<dbReference type="InterPro" id="IPR022616">
    <property type="entry name" value="Glyco_hydro_4_C"/>
</dbReference>
<dbReference type="KEGG" id="sth:STH2450"/>
<dbReference type="EMBL" id="AP006840">
    <property type="protein sequence ID" value="BAD41435.1"/>
    <property type="molecule type" value="Genomic_DNA"/>
</dbReference>
<evidence type="ECO:0000256" key="1">
    <source>
        <dbReference type="ARBA" id="ARBA00010141"/>
    </source>
</evidence>
<dbReference type="Proteomes" id="UP000000417">
    <property type="component" value="Chromosome"/>
</dbReference>
<dbReference type="AlphaFoldDB" id="Q67LL1"/>
<keyword evidence="10" id="KW-0533">Nickel</keyword>
<feature type="site" description="Increases basicity of active site Tyr" evidence="11">
    <location>
        <position position="129"/>
    </location>
</feature>
<sequence>MAGAGEVSGKGWHATPQAREGDRMKLTIIGGASAYTPDIILGLLQDHALYAGGELCLHDIDGANLRVIERLARALVRAAGADLRVTATLDRAEAITGSRFILTQPRVGGLQHRALDEKIPLKHGLIGQETLGLGGFAFAWRTIPVMLEIVEEVQRLAPEAWIINYANPAGMVTEAVIRRFPDARFIGLCDMPTGLQWAIGRLLRVDYRRIALDYAGINHGGWVSRVLLDGEDVTARLRRWAAALGPVASLLPLGEQTGTVRLFRQHGMVPDPYLRYYYYKDQILKKLLRAERTRAEFLIERVQQLYRHYADVAGQEQPVLKEHRGHPAHSDLASQVIAAMAANRPTRFVIQQRGAGAVRHLPPEEAAQFSAIVDGSGWTPIPQPALPRKEAELIARIKASETLNVRAAMEGDRSLAVEAAELNPLGAPRPLAEKVVDELLAAHRKYLPQFA</sequence>
<name>Q67LL1_SYMTH</name>
<evidence type="ECO:0000256" key="11">
    <source>
        <dbReference type="PIRSR" id="PIRSR601088-4"/>
    </source>
</evidence>
<dbReference type="Pfam" id="PF02056">
    <property type="entry name" value="Glyco_hydro_4"/>
    <property type="match status" value="1"/>
</dbReference>
<comment type="subunit">
    <text evidence="2">Homotetramer.</text>
</comment>
<keyword evidence="10" id="KW-0170">Cobalt</keyword>
<protein>
    <submittedName>
        <fullName evidence="14">Alpha-galactosidase/6-phospho-beta-glucosidase</fullName>
    </submittedName>
</protein>
<dbReference type="GO" id="GO:0016616">
    <property type="term" value="F:oxidoreductase activity, acting on the CH-OH group of donors, NAD or NADP as acceptor"/>
    <property type="evidence" value="ECO:0007669"/>
    <property type="project" value="InterPro"/>
</dbReference>
<comment type="similarity">
    <text evidence="1 12">Belongs to the glycosyl hydrolase 4 family.</text>
</comment>
<dbReference type="InterPro" id="IPR019802">
    <property type="entry name" value="GlycHydrolase_4_CS"/>
</dbReference>
<dbReference type="InterPro" id="IPR001088">
    <property type="entry name" value="Glyco_hydro_4"/>
</dbReference>
<proteinExistence type="inferred from homology"/>
<feature type="active site" description="Proton acceptor" evidence="8">
    <location>
        <position position="273"/>
    </location>
</feature>
<comment type="cofactor">
    <cofactor evidence="12">
        <name>NAD(+)</name>
        <dbReference type="ChEBI" id="CHEBI:57540"/>
    </cofactor>
    <text evidence="12">Binds 1 NAD(+) per subunit.</text>
</comment>
<feature type="binding site" evidence="10">
    <location>
        <position position="189"/>
    </location>
    <ligand>
        <name>Mn(2+)</name>
        <dbReference type="ChEBI" id="CHEBI:29035"/>
    </ligand>
</feature>
<dbReference type="GO" id="GO:0005975">
    <property type="term" value="P:carbohydrate metabolic process"/>
    <property type="evidence" value="ECO:0007669"/>
    <property type="project" value="InterPro"/>
</dbReference>
<keyword evidence="5 12" id="KW-0520">NAD</keyword>
<feature type="binding site" evidence="10">
    <location>
        <position position="219"/>
    </location>
    <ligand>
        <name>Mn(2+)</name>
        <dbReference type="ChEBI" id="CHEBI:29035"/>
    </ligand>
</feature>
<feature type="binding site" evidence="9">
    <location>
        <position position="167"/>
    </location>
    <ligand>
        <name>substrate</name>
    </ligand>
</feature>
<dbReference type="PROSITE" id="PS01324">
    <property type="entry name" value="GLYCOSYL_HYDROL_F4"/>
    <property type="match status" value="1"/>
</dbReference>
<feature type="active site" description="Proton donor" evidence="8">
    <location>
        <position position="190"/>
    </location>
</feature>
<dbReference type="InterPro" id="IPR036291">
    <property type="entry name" value="NAD(P)-bd_dom_sf"/>
</dbReference>
<dbReference type="InterPro" id="IPR015955">
    <property type="entry name" value="Lactate_DH/Glyco_Ohase_4_C"/>
</dbReference>
<dbReference type="GO" id="GO:0004553">
    <property type="term" value="F:hydrolase activity, hydrolyzing O-glycosyl compounds"/>
    <property type="evidence" value="ECO:0007669"/>
    <property type="project" value="InterPro"/>
</dbReference>
<keyword evidence="3 10" id="KW-0479">Metal-binding</keyword>
<dbReference type="PANTHER" id="PTHR32092">
    <property type="entry name" value="6-PHOSPHO-BETA-GLUCOSIDASE-RELATED"/>
    <property type="match status" value="1"/>
</dbReference>
<evidence type="ECO:0000256" key="6">
    <source>
        <dbReference type="ARBA" id="ARBA00023211"/>
    </source>
</evidence>
<dbReference type="SUPFAM" id="SSF51735">
    <property type="entry name" value="NAD(P)-binding Rossmann-fold domains"/>
    <property type="match status" value="1"/>
</dbReference>
<reference evidence="14 15" key="1">
    <citation type="journal article" date="2004" name="Nucleic Acids Res.">
        <title>Genome sequence of Symbiobacterium thermophilum, an uncultivable bacterium that depends on microbial commensalism.</title>
        <authorList>
            <person name="Ueda K."/>
            <person name="Yamashita A."/>
            <person name="Ishikawa J."/>
            <person name="Shimada M."/>
            <person name="Watsuji T."/>
            <person name="Morimura K."/>
            <person name="Ikeda H."/>
            <person name="Hattori M."/>
            <person name="Beppu T."/>
        </authorList>
    </citation>
    <scope>NUCLEOTIDE SEQUENCE [LARGE SCALE GENOMIC DNA]</scope>
    <source>
        <strain evidence="15">T / IAM 14863</strain>
    </source>
</reference>
<evidence type="ECO:0000313" key="15">
    <source>
        <dbReference type="Proteomes" id="UP000000417"/>
    </source>
</evidence>
<evidence type="ECO:0000256" key="2">
    <source>
        <dbReference type="ARBA" id="ARBA00011881"/>
    </source>
</evidence>